<name>S7QLM5_GLOTA</name>
<feature type="region of interest" description="Disordered" evidence="1">
    <location>
        <begin position="85"/>
        <end position="111"/>
    </location>
</feature>
<keyword evidence="2" id="KW-0812">Transmembrane</keyword>
<feature type="compositionally biased region" description="Basic residues" evidence="1">
    <location>
        <begin position="280"/>
        <end position="290"/>
    </location>
</feature>
<feature type="region of interest" description="Disordered" evidence="1">
    <location>
        <begin position="228"/>
        <end position="423"/>
    </location>
</feature>
<evidence type="ECO:0000313" key="3">
    <source>
        <dbReference type="EMBL" id="EPQ60307.1"/>
    </source>
</evidence>
<dbReference type="STRING" id="670483.S7QLM5"/>
<dbReference type="eggNOG" id="ENOG502SC01">
    <property type="taxonomic scope" value="Eukaryota"/>
</dbReference>
<dbReference type="Proteomes" id="UP000030669">
    <property type="component" value="Unassembled WGS sequence"/>
</dbReference>
<keyword evidence="4" id="KW-1185">Reference proteome</keyword>
<keyword evidence="2" id="KW-0472">Membrane</keyword>
<dbReference type="OMA" id="DIEMRTY"/>
<feature type="compositionally biased region" description="Low complexity" evidence="1">
    <location>
        <begin position="152"/>
        <end position="170"/>
    </location>
</feature>
<feature type="compositionally biased region" description="Low complexity" evidence="1">
    <location>
        <begin position="437"/>
        <end position="446"/>
    </location>
</feature>
<feature type="compositionally biased region" description="Polar residues" evidence="1">
    <location>
        <begin position="329"/>
        <end position="356"/>
    </location>
</feature>
<dbReference type="CDD" id="cd12087">
    <property type="entry name" value="TM_EGFR-like"/>
    <property type="match status" value="1"/>
</dbReference>
<feature type="compositionally biased region" description="Acidic residues" evidence="1">
    <location>
        <begin position="243"/>
        <end position="254"/>
    </location>
</feature>
<protein>
    <submittedName>
        <fullName evidence="3">Uncharacterized protein</fullName>
    </submittedName>
</protein>
<feature type="compositionally biased region" description="Low complexity" evidence="1">
    <location>
        <begin position="34"/>
        <end position="44"/>
    </location>
</feature>
<reference evidence="3 4" key="1">
    <citation type="journal article" date="2012" name="Science">
        <title>The Paleozoic origin of enzymatic lignin decomposition reconstructed from 31 fungal genomes.</title>
        <authorList>
            <person name="Floudas D."/>
            <person name="Binder M."/>
            <person name="Riley R."/>
            <person name="Barry K."/>
            <person name="Blanchette R.A."/>
            <person name="Henrissat B."/>
            <person name="Martinez A.T."/>
            <person name="Otillar R."/>
            <person name="Spatafora J.W."/>
            <person name="Yadav J.S."/>
            <person name="Aerts A."/>
            <person name="Benoit I."/>
            <person name="Boyd A."/>
            <person name="Carlson A."/>
            <person name="Copeland A."/>
            <person name="Coutinho P.M."/>
            <person name="de Vries R.P."/>
            <person name="Ferreira P."/>
            <person name="Findley K."/>
            <person name="Foster B."/>
            <person name="Gaskell J."/>
            <person name="Glotzer D."/>
            <person name="Gorecki P."/>
            <person name="Heitman J."/>
            <person name="Hesse C."/>
            <person name="Hori C."/>
            <person name="Igarashi K."/>
            <person name="Jurgens J.A."/>
            <person name="Kallen N."/>
            <person name="Kersten P."/>
            <person name="Kohler A."/>
            <person name="Kuees U."/>
            <person name="Kumar T.K.A."/>
            <person name="Kuo A."/>
            <person name="LaButti K."/>
            <person name="Larrondo L.F."/>
            <person name="Lindquist E."/>
            <person name="Ling A."/>
            <person name="Lombard V."/>
            <person name="Lucas S."/>
            <person name="Lundell T."/>
            <person name="Martin R."/>
            <person name="McLaughlin D.J."/>
            <person name="Morgenstern I."/>
            <person name="Morin E."/>
            <person name="Murat C."/>
            <person name="Nagy L.G."/>
            <person name="Nolan M."/>
            <person name="Ohm R.A."/>
            <person name="Patyshakuliyeva A."/>
            <person name="Rokas A."/>
            <person name="Ruiz-Duenas F.J."/>
            <person name="Sabat G."/>
            <person name="Salamov A."/>
            <person name="Samejima M."/>
            <person name="Schmutz J."/>
            <person name="Slot J.C."/>
            <person name="St John F."/>
            <person name="Stenlid J."/>
            <person name="Sun H."/>
            <person name="Sun S."/>
            <person name="Syed K."/>
            <person name="Tsang A."/>
            <person name="Wiebenga A."/>
            <person name="Young D."/>
            <person name="Pisabarro A."/>
            <person name="Eastwood D.C."/>
            <person name="Martin F."/>
            <person name="Cullen D."/>
            <person name="Grigoriev I.V."/>
            <person name="Hibbett D.S."/>
        </authorList>
    </citation>
    <scope>NUCLEOTIDE SEQUENCE [LARGE SCALE GENOMIC DNA]</scope>
    <source>
        <strain evidence="3 4">ATCC 11539</strain>
    </source>
</reference>
<feature type="compositionally biased region" description="Polar residues" evidence="1">
    <location>
        <begin position="8"/>
        <end position="23"/>
    </location>
</feature>
<dbReference type="KEGG" id="gtr:GLOTRDRAFT_135021"/>
<gene>
    <name evidence="3" type="ORF">GLOTRDRAFT_135021</name>
</gene>
<sequence length="627" mass="67706">MAGGTCSAHISASSVQANQARTTQSRRRPRRSNPHISSSSSPSSGLLALLATLASSSSVDAKPLVAPPLTFLYPFIEEHSSEIRVETHPTRTHSADPFPPPTGQSLSRRGVSLADKYASGSDGRWRKLDEYTLYGSTIRSVPTSMSIEDDAAGAGPTPSASTSSSTSEVTAKSTSIDDLYESLPVGWQPTDNPDRPTAIIAVLSVLLACLIIIVIALSAYWRRRRKLARDKDPEKKMCRKDDGEDVPVADEDAADAQQIRSQKRMVVKATARWKANARQSFRKRRPRWASRKYAASRQDLRENDSSVALPQPRSPSPSTTISSNLPTTQLAHSPSPSIPSQSRASLRESQFQPPDRSTTPPASPTFPPAYFRSSRRHLAQSGGAPGSLHIHIPVSPFTDPDSQSPPPFTGTDDEAPVPPLNTVAHVATDDKAVLARMAAMSSSPPAADNPGEASRDVRPSVPSWYDEDHEDYSRRSYDHSLASGRCYEPCTMPEMSTANSCEASTSRLLPPPPEKAQLTAPLFYDYPSSFEEDLTEPEPSAPPFEECVAMPSAPPLESEAPPPSAPPVGEYEEDFSTCAVSAPSAPAFDDYPEEAGTFTANTRPRDDLWHRPSSPRMGVGTSSSSES</sequence>
<evidence type="ECO:0000256" key="2">
    <source>
        <dbReference type="SAM" id="Phobius"/>
    </source>
</evidence>
<dbReference type="EMBL" id="KB469296">
    <property type="protein sequence ID" value="EPQ60307.1"/>
    <property type="molecule type" value="Genomic_DNA"/>
</dbReference>
<dbReference type="HOGENOM" id="CLU_032937_0_0_1"/>
<feature type="region of interest" description="Disordered" evidence="1">
    <location>
        <begin position="530"/>
        <end position="627"/>
    </location>
</feature>
<evidence type="ECO:0000313" key="4">
    <source>
        <dbReference type="Proteomes" id="UP000030669"/>
    </source>
</evidence>
<feature type="compositionally biased region" description="Low complexity" evidence="1">
    <location>
        <begin position="316"/>
        <end position="328"/>
    </location>
</feature>
<feature type="compositionally biased region" description="Basic residues" evidence="1">
    <location>
        <begin position="24"/>
        <end position="33"/>
    </location>
</feature>
<dbReference type="GeneID" id="19303234"/>
<feature type="region of interest" description="Disordered" evidence="1">
    <location>
        <begin position="437"/>
        <end position="477"/>
    </location>
</feature>
<keyword evidence="2" id="KW-1133">Transmembrane helix</keyword>
<dbReference type="RefSeq" id="XP_007860750.1">
    <property type="nucleotide sequence ID" value="XM_007862559.1"/>
</dbReference>
<feature type="region of interest" description="Disordered" evidence="1">
    <location>
        <begin position="147"/>
        <end position="170"/>
    </location>
</feature>
<proteinExistence type="predicted"/>
<feature type="compositionally biased region" description="Basic and acidic residues" evidence="1">
    <location>
        <begin position="229"/>
        <end position="242"/>
    </location>
</feature>
<feature type="region of interest" description="Disordered" evidence="1">
    <location>
        <begin position="1"/>
        <end position="44"/>
    </location>
</feature>
<organism evidence="3 4">
    <name type="scientific">Gloeophyllum trabeum (strain ATCC 11539 / FP-39264 / Madison 617)</name>
    <name type="common">Brown rot fungus</name>
    <dbReference type="NCBI Taxonomy" id="670483"/>
    <lineage>
        <taxon>Eukaryota</taxon>
        <taxon>Fungi</taxon>
        <taxon>Dikarya</taxon>
        <taxon>Basidiomycota</taxon>
        <taxon>Agaricomycotina</taxon>
        <taxon>Agaricomycetes</taxon>
        <taxon>Gloeophyllales</taxon>
        <taxon>Gloeophyllaceae</taxon>
        <taxon>Gloeophyllum</taxon>
    </lineage>
</organism>
<dbReference type="OrthoDB" id="2756128at2759"/>
<dbReference type="AlphaFoldDB" id="S7QLM5"/>
<evidence type="ECO:0000256" key="1">
    <source>
        <dbReference type="SAM" id="MobiDB-lite"/>
    </source>
</evidence>
<accession>S7QLM5</accession>
<feature type="transmembrane region" description="Helical" evidence="2">
    <location>
        <begin position="198"/>
        <end position="221"/>
    </location>
</feature>